<evidence type="ECO:0000259" key="2">
    <source>
        <dbReference type="SMART" id="SM00254"/>
    </source>
</evidence>
<comment type="caution">
    <text evidence="3">The sequence shown here is derived from an EMBL/GenBank/DDBJ whole genome shotgun (WGS) entry which is preliminary data.</text>
</comment>
<reference evidence="3 4" key="1">
    <citation type="journal article" date="2023" name="Sci. Data">
        <title>Genome assembly of the Korean intertidal mud-creeper Batillaria attramentaria.</title>
        <authorList>
            <person name="Patra A.K."/>
            <person name="Ho P.T."/>
            <person name="Jun S."/>
            <person name="Lee S.J."/>
            <person name="Kim Y."/>
            <person name="Won Y.J."/>
        </authorList>
    </citation>
    <scope>NUCLEOTIDE SEQUENCE [LARGE SCALE GENOMIC DNA]</scope>
    <source>
        <strain evidence="3">Wonlab-2016</strain>
    </source>
</reference>
<feature type="domain" description="ShKT" evidence="2">
    <location>
        <begin position="242"/>
        <end position="279"/>
    </location>
</feature>
<evidence type="ECO:0000313" key="4">
    <source>
        <dbReference type="Proteomes" id="UP001519460"/>
    </source>
</evidence>
<dbReference type="AlphaFoldDB" id="A0ABD0JFN2"/>
<keyword evidence="4" id="KW-1185">Reference proteome</keyword>
<proteinExistence type="predicted"/>
<gene>
    <name evidence="3" type="ORF">BaRGS_00034936</name>
</gene>
<feature type="non-terminal residue" evidence="3">
    <location>
        <position position="672"/>
    </location>
</feature>
<sequence length="672" mass="71369">EHSGNQRSDSSVMGPLLLFAILGLANGQLHGPGNEVNCYECHGPHGHFPDCLNHNRKCHGEEVCQVNYGGAHPEIRCRKREECQRDVDHAHRQCSGGGAEVHGTCQICCTDDMCVGNAVQTLQGSQVGLDLHCPADCSLENLADCITRGHRCLSGQFCQVSIDKHNGHLHGHCENNDKMQHCEEELAKGHCDRESCLAGCCTDDACVAGTLGGLNHHTHTAATAITFTTLSCGLCSLFNHTDCKDTVPDNGCVGLQATDDVCNKNVAIDICPVTCNMCDRWIDMKINEALANGQITGVTGPTMSPTAAPSFNCLDLNGYSCSVLDALCTTVDCPDQCNRCISLDHHCPADCALDDLTMCITRGHRCISGQDQLEGDQCRTLDESKHLCDDTLALRVCPKSCGLCSLFNHTDCQDTVPDNGCVGLQATDDVCNKDVAIDICPVTCNMCSQWIDMKVKEALANGNITGVTGPTVPPDVTTDIPMDTTTMAATTGAPSGLTCDDIQGMDCSVLDALCPLMNCPDACAPCLATTTELPTTTVIPMDTTTMSVGSTGAPSGLTCDDIRGMDCSVLSAICPLMDCPDVCAPCMDQSVCDVTDIVQIIHQGALLGSVCCYATLMSIRRRTKINVKIAFLTLAQGLSEQQSFLVSSRGVNSSSTTNGVHILSTWSDSIAP</sequence>
<feature type="domain" description="ShKT" evidence="2">
    <location>
        <begin position="350"/>
        <end position="405"/>
    </location>
</feature>
<feature type="non-terminal residue" evidence="3">
    <location>
        <position position="1"/>
    </location>
</feature>
<feature type="domain" description="ShKT" evidence="2">
    <location>
        <begin position="411"/>
        <end position="448"/>
    </location>
</feature>
<protein>
    <recommendedName>
        <fullName evidence="2">ShKT domain-containing protein</fullName>
    </recommendedName>
</protein>
<organism evidence="3 4">
    <name type="scientific">Batillaria attramentaria</name>
    <dbReference type="NCBI Taxonomy" id="370345"/>
    <lineage>
        <taxon>Eukaryota</taxon>
        <taxon>Metazoa</taxon>
        <taxon>Spiralia</taxon>
        <taxon>Lophotrochozoa</taxon>
        <taxon>Mollusca</taxon>
        <taxon>Gastropoda</taxon>
        <taxon>Caenogastropoda</taxon>
        <taxon>Sorbeoconcha</taxon>
        <taxon>Cerithioidea</taxon>
        <taxon>Batillariidae</taxon>
        <taxon>Batillaria</taxon>
    </lineage>
</organism>
<keyword evidence="1" id="KW-0732">Signal</keyword>
<evidence type="ECO:0000256" key="1">
    <source>
        <dbReference type="SAM" id="SignalP"/>
    </source>
</evidence>
<name>A0ABD0JFN2_9CAEN</name>
<feature type="signal peptide" evidence="1">
    <location>
        <begin position="1"/>
        <end position="27"/>
    </location>
</feature>
<dbReference type="InterPro" id="IPR003582">
    <property type="entry name" value="ShKT_dom"/>
</dbReference>
<dbReference type="EMBL" id="JACVVK020000456">
    <property type="protein sequence ID" value="KAK7473829.1"/>
    <property type="molecule type" value="Genomic_DNA"/>
</dbReference>
<evidence type="ECO:0000313" key="3">
    <source>
        <dbReference type="EMBL" id="KAK7473829.1"/>
    </source>
</evidence>
<dbReference type="SMART" id="SM00254">
    <property type="entry name" value="ShKT"/>
    <property type="match status" value="3"/>
</dbReference>
<dbReference type="Proteomes" id="UP001519460">
    <property type="component" value="Unassembled WGS sequence"/>
</dbReference>
<feature type="chain" id="PRO_5044760532" description="ShKT domain-containing protein" evidence="1">
    <location>
        <begin position="28"/>
        <end position="672"/>
    </location>
</feature>
<accession>A0ABD0JFN2</accession>